<evidence type="ECO:0000313" key="1">
    <source>
        <dbReference type="EMBL" id="CAI9286637.1"/>
    </source>
</evidence>
<reference evidence="1" key="1">
    <citation type="submission" date="2023-04" db="EMBL/GenBank/DDBJ databases">
        <authorList>
            <person name="Vijverberg K."/>
            <person name="Xiong W."/>
            <person name="Schranz E."/>
        </authorList>
    </citation>
    <scope>NUCLEOTIDE SEQUENCE</scope>
</reference>
<proteinExistence type="predicted"/>
<protein>
    <submittedName>
        <fullName evidence="1">Uncharacterized protein</fullName>
    </submittedName>
</protein>
<sequence length="170" mass="18778">MIFGNSKHIVTLPLLQESQRLLRFLSYAVYSHAQLPTEAVKCIRKSLESSTSSDTRGERIIRLLSCVLVRSIVNIKGASCVNRKNTVVAQASYENGGKNSAQNAPENLEPLWDDGYGTQTMKDYTKIAMDLWACSLTNKSQLPGFTSLGCSLRTCRSTSTSKTSQRDHKG</sequence>
<dbReference type="EMBL" id="OX465081">
    <property type="protein sequence ID" value="CAI9286637.1"/>
    <property type="molecule type" value="Genomic_DNA"/>
</dbReference>
<evidence type="ECO:0000313" key="2">
    <source>
        <dbReference type="Proteomes" id="UP001177003"/>
    </source>
</evidence>
<dbReference type="Proteomes" id="UP001177003">
    <property type="component" value="Chromosome 5"/>
</dbReference>
<dbReference type="AlphaFoldDB" id="A0AA35Z713"/>
<gene>
    <name evidence="1" type="ORF">LSALG_LOCUS26049</name>
</gene>
<accession>A0AA35Z713</accession>
<keyword evidence="2" id="KW-1185">Reference proteome</keyword>
<name>A0AA35Z713_LACSI</name>
<organism evidence="1 2">
    <name type="scientific">Lactuca saligna</name>
    <name type="common">Willowleaf lettuce</name>
    <dbReference type="NCBI Taxonomy" id="75948"/>
    <lineage>
        <taxon>Eukaryota</taxon>
        <taxon>Viridiplantae</taxon>
        <taxon>Streptophyta</taxon>
        <taxon>Embryophyta</taxon>
        <taxon>Tracheophyta</taxon>
        <taxon>Spermatophyta</taxon>
        <taxon>Magnoliopsida</taxon>
        <taxon>eudicotyledons</taxon>
        <taxon>Gunneridae</taxon>
        <taxon>Pentapetalae</taxon>
        <taxon>asterids</taxon>
        <taxon>campanulids</taxon>
        <taxon>Asterales</taxon>
        <taxon>Asteraceae</taxon>
        <taxon>Cichorioideae</taxon>
        <taxon>Cichorieae</taxon>
        <taxon>Lactucinae</taxon>
        <taxon>Lactuca</taxon>
    </lineage>
</organism>